<evidence type="ECO:0000256" key="2">
    <source>
        <dbReference type="ARBA" id="ARBA00022692"/>
    </source>
</evidence>
<reference evidence="7" key="1">
    <citation type="journal article" date="2019" name="Int. J. Syst. Evol. Microbiol.">
        <title>The Global Catalogue of Microorganisms (GCM) 10K type strain sequencing project: providing services to taxonomists for standard genome sequencing and annotation.</title>
        <authorList>
            <consortium name="The Broad Institute Genomics Platform"/>
            <consortium name="The Broad Institute Genome Sequencing Center for Infectious Disease"/>
            <person name="Wu L."/>
            <person name="Ma J."/>
        </authorList>
    </citation>
    <scope>NUCLEOTIDE SEQUENCE [LARGE SCALE GENOMIC DNA]</scope>
    <source>
        <strain evidence="7">KCTC 52277</strain>
    </source>
</reference>
<evidence type="ECO:0000256" key="3">
    <source>
        <dbReference type="ARBA" id="ARBA00022989"/>
    </source>
</evidence>
<comment type="subcellular location">
    <subcellularLocation>
        <location evidence="1">Membrane</location>
        <topology evidence="1">Multi-pass membrane protein</topology>
    </subcellularLocation>
</comment>
<accession>A0ABV7G983</accession>
<protein>
    <submittedName>
        <fullName evidence="6">MBOAT family protein</fullName>
    </submittedName>
</protein>
<dbReference type="RefSeq" id="WP_248937340.1">
    <property type="nucleotide sequence ID" value="NZ_JAKILF010000008.1"/>
</dbReference>
<feature type="transmembrane region" description="Helical" evidence="5">
    <location>
        <begin position="64"/>
        <end position="82"/>
    </location>
</feature>
<keyword evidence="2 5" id="KW-0812">Transmembrane</keyword>
<name>A0ABV7G983_9GAMM</name>
<dbReference type="EMBL" id="JBHRTD010000001">
    <property type="protein sequence ID" value="MFC3137026.1"/>
    <property type="molecule type" value="Genomic_DNA"/>
</dbReference>
<evidence type="ECO:0000313" key="6">
    <source>
        <dbReference type="EMBL" id="MFC3137026.1"/>
    </source>
</evidence>
<evidence type="ECO:0000256" key="4">
    <source>
        <dbReference type="ARBA" id="ARBA00023136"/>
    </source>
</evidence>
<feature type="transmembrane region" description="Helical" evidence="5">
    <location>
        <begin position="127"/>
        <end position="145"/>
    </location>
</feature>
<keyword evidence="7" id="KW-1185">Reference proteome</keyword>
<dbReference type="Pfam" id="PF03062">
    <property type="entry name" value="MBOAT"/>
    <property type="match status" value="1"/>
</dbReference>
<proteinExistence type="predicted"/>
<organism evidence="6 7">
    <name type="scientific">Shewanella submarina</name>
    <dbReference type="NCBI Taxonomy" id="2016376"/>
    <lineage>
        <taxon>Bacteria</taxon>
        <taxon>Pseudomonadati</taxon>
        <taxon>Pseudomonadota</taxon>
        <taxon>Gammaproteobacteria</taxon>
        <taxon>Alteromonadales</taxon>
        <taxon>Shewanellaceae</taxon>
        <taxon>Shewanella</taxon>
    </lineage>
</organism>
<sequence>MSKSSSLGEYVKKRNGLPLGASGSLQAMLRRSLGAESFPQFWQHWNPIWSYYLSRYVMRPLVKFLPRWLAILMTFAVSGALHDLAVTLFKWKPIFFFTPWFTFMGLVVVLSSAFDINYKRRGITARIFINISLIVLTFYITHLLSSGQLSLSSI</sequence>
<dbReference type="InterPro" id="IPR004299">
    <property type="entry name" value="MBOAT_fam"/>
</dbReference>
<dbReference type="Proteomes" id="UP001595621">
    <property type="component" value="Unassembled WGS sequence"/>
</dbReference>
<comment type="caution">
    <text evidence="6">The sequence shown here is derived from an EMBL/GenBank/DDBJ whole genome shotgun (WGS) entry which is preliminary data.</text>
</comment>
<evidence type="ECO:0000313" key="7">
    <source>
        <dbReference type="Proteomes" id="UP001595621"/>
    </source>
</evidence>
<feature type="transmembrane region" description="Helical" evidence="5">
    <location>
        <begin position="94"/>
        <end position="115"/>
    </location>
</feature>
<keyword evidence="3 5" id="KW-1133">Transmembrane helix</keyword>
<keyword evidence="4 5" id="KW-0472">Membrane</keyword>
<evidence type="ECO:0000256" key="5">
    <source>
        <dbReference type="SAM" id="Phobius"/>
    </source>
</evidence>
<gene>
    <name evidence="6" type="ORF">ACFOE0_02315</name>
</gene>
<evidence type="ECO:0000256" key="1">
    <source>
        <dbReference type="ARBA" id="ARBA00004141"/>
    </source>
</evidence>